<sequence>MPATSPFSPDTIRYYHAHLYYTDEAGMARAQALAEKCAEHFPIRIGRFHQKPVGPHPLWSCQLSFAPETFGDIIPWLALNRGDLDIFVHLGTDDDLFDHTQGVMWLGKSHELNLAQFTDRQ</sequence>
<dbReference type="Proteomes" id="UP000324285">
    <property type="component" value="Chromosome"/>
</dbReference>
<evidence type="ECO:0000313" key="1">
    <source>
        <dbReference type="EMBL" id="QEM84145.1"/>
    </source>
</evidence>
<dbReference type="Gene3D" id="3.30.70.1240">
    <property type="entry name" value="DOPA-like domains"/>
    <property type="match status" value="1"/>
</dbReference>
<accession>A0A5C1NPG7</accession>
<dbReference type="RefSeq" id="WP_149287265.1">
    <property type="nucleotide sequence ID" value="NZ_CP038437.2"/>
</dbReference>
<dbReference type="KEGG" id="hbh:E4T21_15500"/>
<dbReference type="PIRSF" id="PIRSF028139">
    <property type="entry name" value="DOPA-diox_rel_Mll2280"/>
    <property type="match status" value="1"/>
</dbReference>
<dbReference type="PANTHER" id="PTHR36423:SF2">
    <property type="entry name" value="AFR070WP"/>
    <property type="match status" value="1"/>
</dbReference>
<proteinExistence type="predicted"/>
<keyword evidence="2" id="KW-1185">Reference proteome</keyword>
<dbReference type="PANTHER" id="PTHR36423">
    <property type="entry name" value="AFR070WP"/>
    <property type="match status" value="1"/>
</dbReference>
<dbReference type="AlphaFoldDB" id="A0A5C1NPG7"/>
<protein>
    <submittedName>
        <fullName evidence="1">DOPA 4,5-dioxygenase family protein</fullName>
    </submittedName>
</protein>
<dbReference type="EMBL" id="CP038437">
    <property type="protein sequence ID" value="QEM84145.1"/>
    <property type="molecule type" value="Genomic_DNA"/>
</dbReference>
<dbReference type="OrthoDB" id="572228at2"/>
<dbReference type="InterPro" id="IPR023389">
    <property type="entry name" value="DOPA-like_sf"/>
</dbReference>
<evidence type="ECO:0000313" key="2">
    <source>
        <dbReference type="Proteomes" id="UP000324285"/>
    </source>
</evidence>
<gene>
    <name evidence="1" type="ORF">E4T21_15500</name>
</gene>
<dbReference type="SUPFAM" id="SSF143410">
    <property type="entry name" value="DOPA-like"/>
    <property type="match status" value="1"/>
</dbReference>
<reference evidence="1" key="1">
    <citation type="submission" date="2021-02" db="EMBL/GenBank/DDBJ databases">
        <title>Strain Y2R2, a novel species of the genus Halomonas.</title>
        <authorList>
            <person name="Huang H."/>
        </authorList>
    </citation>
    <scope>NUCLEOTIDE SEQUENCE</scope>
    <source>
        <strain evidence="1">Y2R2</strain>
    </source>
</reference>
<dbReference type="InterPro" id="IPR014980">
    <property type="entry name" value="DOPA_dioxygen"/>
</dbReference>
<dbReference type="GO" id="GO:0051213">
    <property type="term" value="F:dioxygenase activity"/>
    <property type="evidence" value="ECO:0007669"/>
    <property type="project" value="UniProtKB-KW"/>
</dbReference>
<name>A0A5C1NPG7_9GAMM</name>
<dbReference type="Pfam" id="PF08883">
    <property type="entry name" value="DOPA_dioxygen"/>
    <property type="match status" value="1"/>
</dbReference>
<organism evidence="1 2">
    <name type="scientific">Halomonas binhaiensis</name>
    <dbReference type="NCBI Taxonomy" id="2562282"/>
    <lineage>
        <taxon>Bacteria</taxon>
        <taxon>Pseudomonadati</taxon>
        <taxon>Pseudomonadota</taxon>
        <taxon>Gammaproteobacteria</taxon>
        <taxon>Oceanospirillales</taxon>
        <taxon>Halomonadaceae</taxon>
        <taxon>Halomonas</taxon>
    </lineage>
</organism>